<dbReference type="RefSeq" id="WP_153304060.1">
    <property type="nucleotide sequence ID" value="NZ_MAGO01000009.1"/>
</dbReference>
<dbReference type="EMBL" id="MAGO01000009">
    <property type="protein sequence ID" value="OCC14768.1"/>
    <property type="molecule type" value="Genomic_DNA"/>
</dbReference>
<accession>A0A1B9F4A6</accession>
<proteinExistence type="predicted"/>
<dbReference type="STRING" id="1156395.DBT_1828"/>
<protein>
    <submittedName>
        <fullName evidence="1">Uncharacterized protein</fullName>
    </submittedName>
</protein>
<name>A0A1B9F4A6_9BACT</name>
<dbReference type="AlphaFoldDB" id="A0A1B9F4A6"/>
<organism evidence="1 2">
    <name type="scientific">Dissulfuribacter thermophilus</name>
    <dbReference type="NCBI Taxonomy" id="1156395"/>
    <lineage>
        <taxon>Bacteria</taxon>
        <taxon>Pseudomonadati</taxon>
        <taxon>Thermodesulfobacteriota</taxon>
        <taxon>Dissulfuribacteria</taxon>
        <taxon>Dissulfuribacterales</taxon>
        <taxon>Dissulfuribacteraceae</taxon>
        <taxon>Dissulfuribacter</taxon>
    </lineage>
</organism>
<comment type="caution">
    <text evidence="1">The sequence shown here is derived from an EMBL/GenBank/DDBJ whole genome shotgun (WGS) entry which is preliminary data.</text>
</comment>
<sequence>MNKEGTFEIKIPTRTRRKMKIRMRADNHLLALKAAARVLRPDFLPHEVKPEDGR</sequence>
<evidence type="ECO:0000313" key="2">
    <source>
        <dbReference type="Proteomes" id="UP000093080"/>
    </source>
</evidence>
<reference evidence="1 2" key="1">
    <citation type="submission" date="2016-06" db="EMBL/GenBank/DDBJ databases">
        <title>Respiratory ammonification of nitrate coupled to the oxidation of elemental sulfur in deep-sea autotrophic thermophilic bacteria.</title>
        <authorList>
            <person name="Slobodkina G.B."/>
            <person name="Mardanov A.V."/>
            <person name="Ravin N.V."/>
            <person name="Frolova A.A."/>
            <person name="Viryasiv M.B."/>
            <person name="Chernyh N.A."/>
            <person name="Bonch-Osmolovskaya E.A."/>
            <person name="Slobodkin A.I."/>
        </authorList>
    </citation>
    <scope>NUCLEOTIDE SEQUENCE [LARGE SCALE GENOMIC DNA]</scope>
    <source>
        <strain evidence="1 2">S69</strain>
    </source>
</reference>
<gene>
    <name evidence="1" type="ORF">DBT_1828</name>
</gene>
<keyword evidence="2" id="KW-1185">Reference proteome</keyword>
<evidence type="ECO:0000313" key="1">
    <source>
        <dbReference type="EMBL" id="OCC14768.1"/>
    </source>
</evidence>
<dbReference type="Proteomes" id="UP000093080">
    <property type="component" value="Unassembled WGS sequence"/>
</dbReference>